<evidence type="ECO:0000259" key="5">
    <source>
        <dbReference type="PROSITE" id="PS51063"/>
    </source>
</evidence>
<dbReference type="PANTHER" id="PTHR24567">
    <property type="entry name" value="CRP FAMILY TRANSCRIPTIONAL REGULATORY PROTEIN"/>
    <property type="match status" value="1"/>
</dbReference>
<dbReference type="SUPFAM" id="SSF46785">
    <property type="entry name" value="Winged helix' DNA-binding domain"/>
    <property type="match status" value="1"/>
</dbReference>
<dbReference type="EMBL" id="JAUUCC010000165">
    <property type="protein sequence ID" value="MEE2055284.1"/>
    <property type="molecule type" value="Genomic_DNA"/>
</dbReference>
<feature type="domain" description="Cyclic nucleotide-binding" evidence="4">
    <location>
        <begin position="27"/>
        <end position="110"/>
    </location>
</feature>
<dbReference type="InterPro" id="IPR012318">
    <property type="entry name" value="HTH_CRP"/>
</dbReference>
<dbReference type="InterPro" id="IPR018490">
    <property type="entry name" value="cNMP-bd_dom_sf"/>
</dbReference>
<dbReference type="InterPro" id="IPR014710">
    <property type="entry name" value="RmlC-like_jellyroll"/>
</dbReference>
<dbReference type="CDD" id="cd00038">
    <property type="entry name" value="CAP_ED"/>
    <property type="match status" value="1"/>
</dbReference>
<organism evidence="6 7">
    <name type="scientific">Nocardiopsis tropica</name>
    <dbReference type="NCBI Taxonomy" id="109330"/>
    <lineage>
        <taxon>Bacteria</taxon>
        <taxon>Bacillati</taxon>
        <taxon>Actinomycetota</taxon>
        <taxon>Actinomycetes</taxon>
        <taxon>Streptosporangiales</taxon>
        <taxon>Nocardiopsidaceae</taxon>
        <taxon>Nocardiopsis</taxon>
    </lineage>
</organism>
<dbReference type="SMART" id="SM00419">
    <property type="entry name" value="HTH_CRP"/>
    <property type="match status" value="1"/>
</dbReference>
<accession>A0ABU7L156</accession>
<evidence type="ECO:0000313" key="6">
    <source>
        <dbReference type="EMBL" id="MEE2055284.1"/>
    </source>
</evidence>
<dbReference type="PROSITE" id="PS50042">
    <property type="entry name" value="CNMP_BINDING_3"/>
    <property type="match status" value="1"/>
</dbReference>
<gene>
    <name evidence="6" type="ORF">Q8A49_32790</name>
</gene>
<dbReference type="InterPro" id="IPR050397">
    <property type="entry name" value="Env_Response_Regulators"/>
</dbReference>
<feature type="domain" description="HTH crp-type" evidence="5">
    <location>
        <begin position="140"/>
        <end position="224"/>
    </location>
</feature>
<dbReference type="PANTHER" id="PTHR24567:SF68">
    <property type="entry name" value="DNA-BINDING TRANSCRIPTIONAL DUAL REGULATOR CRP"/>
    <property type="match status" value="1"/>
</dbReference>
<dbReference type="Proteomes" id="UP001348641">
    <property type="component" value="Unassembled WGS sequence"/>
</dbReference>
<evidence type="ECO:0000313" key="7">
    <source>
        <dbReference type="Proteomes" id="UP001348641"/>
    </source>
</evidence>
<keyword evidence="2" id="KW-0238">DNA-binding</keyword>
<dbReference type="SMART" id="SM00100">
    <property type="entry name" value="cNMP"/>
    <property type="match status" value="1"/>
</dbReference>
<comment type="caution">
    <text evidence="6">The sequence shown here is derived from an EMBL/GenBank/DDBJ whole genome shotgun (WGS) entry which is preliminary data.</text>
</comment>
<evidence type="ECO:0000259" key="4">
    <source>
        <dbReference type="PROSITE" id="PS50042"/>
    </source>
</evidence>
<keyword evidence="1" id="KW-0805">Transcription regulation</keyword>
<evidence type="ECO:0000256" key="3">
    <source>
        <dbReference type="ARBA" id="ARBA00023163"/>
    </source>
</evidence>
<name>A0ABU7L156_9ACTN</name>
<evidence type="ECO:0000256" key="2">
    <source>
        <dbReference type="ARBA" id="ARBA00023125"/>
    </source>
</evidence>
<dbReference type="Gene3D" id="2.60.120.10">
    <property type="entry name" value="Jelly Rolls"/>
    <property type="match status" value="1"/>
</dbReference>
<dbReference type="SUPFAM" id="SSF51206">
    <property type="entry name" value="cAMP-binding domain-like"/>
    <property type="match status" value="1"/>
</dbReference>
<dbReference type="Pfam" id="PF00027">
    <property type="entry name" value="cNMP_binding"/>
    <property type="match status" value="1"/>
</dbReference>
<reference evidence="6 7" key="1">
    <citation type="submission" date="2023-07" db="EMBL/GenBank/DDBJ databases">
        <authorList>
            <person name="Girao M."/>
            <person name="Carvalho M.F."/>
        </authorList>
    </citation>
    <scope>NUCLEOTIDE SEQUENCE [LARGE SCALE GENOMIC DNA]</scope>
    <source>
        <strain evidence="6 7">66/93</strain>
    </source>
</reference>
<proteinExistence type="predicted"/>
<sequence>MPRHGFGGLLTDLQWARLTVSIPRTPFTPGQTLLRQGETGSGVHLILSGRARVETTRTDGTSVPLAFRSYGDVLGESVLAGEGRARNATVTAMCEGSTAYLTAPRFQSRLTELNLVAALWRSVFERQDESDQIRIQQAVLPAERRLPAALVHLAAMLGEPIPAMLTDRPGVQKEGRLLRIPLPQQEIAAFAGLSRTSVHNAYTQLKERGLIRTGRQYVAILDLVGLEALAGGDDA</sequence>
<dbReference type="Pfam" id="PF13545">
    <property type="entry name" value="HTH_Crp_2"/>
    <property type="match status" value="1"/>
</dbReference>
<protein>
    <submittedName>
        <fullName evidence="6">Crp/Fnr family transcriptional regulator</fullName>
    </submittedName>
</protein>
<dbReference type="PROSITE" id="PS51063">
    <property type="entry name" value="HTH_CRP_2"/>
    <property type="match status" value="1"/>
</dbReference>
<keyword evidence="3" id="KW-0804">Transcription</keyword>
<dbReference type="InterPro" id="IPR000595">
    <property type="entry name" value="cNMP-bd_dom"/>
</dbReference>
<dbReference type="RefSeq" id="WP_330162055.1">
    <property type="nucleotide sequence ID" value="NZ_BAAAJA010000025.1"/>
</dbReference>
<dbReference type="InterPro" id="IPR036390">
    <property type="entry name" value="WH_DNA-bd_sf"/>
</dbReference>
<evidence type="ECO:0000256" key="1">
    <source>
        <dbReference type="ARBA" id="ARBA00023015"/>
    </source>
</evidence>